<keyword evidence="1" id="KW-0489">Methyltransferase</keyword>
<name>X0XD58_9ZZZZ</name>
<sequence length="216" mass="22099">IAGVMAPLEHPFRPDLAPDPAEARPEHWQIASWLKEGGVDLIFLESMNTAGEARAAAEAALSSGLPVWASFVIGPEGKVLGGDDLGECARAMQALGVKAVLVNCAPPEDIGPAVERLAAETDLPVGAFAHIGKFDPPSWKFEFHPQFAATDDWPPGRYAEAANGWRDAGARVVGGCCGTGPSHIAALRDALGPADGTDGSANGSAGQESPAAGEGA</sequence>
<feature type="region of interest" description="Disordered" evidence="3">
    <location>
        <begin position="189"/>
        <end position="216"/>
    </location>
</feature>
<evidence type="ECO:0000256" key="3">
    <source>
        <dbReference type="SAM" id="MobiDB-lite"/>
    </source>
</evidence>
<dbReference type="InterPro" id="IPR036589">
    <property type="entry name" value="HCY_dom_sf"/>
</dbReference>
<feature type="non-terminal residue" evidence="5">
    <location>
        <position position="1"/>
    </location>
</feature>
<dbReference type="SUPFAM" id="SSF82282">
    <property type="entry name" value="Homocysteine S-methyltransferase"/>
    <property type="match status" value="1"/>
</dbReference>
<reference evidence="5" key="1">
    <citation type="journal article" date="2014" name="Front. Microbiol.">
        <title>High frequency of phylogenetically diverse reductive dehalogenase-homologous genes in deep subseafloor sedimentary metagenomes.</title>
        <authorList>
            <person name="Kawai M."/>
            <person name="Futagami T."/>
            <person name="Toyoda A."/>
            <person name="Takaki Y."/>
            <person name="Nishi S."/>
            <person name="Hori S."/>
            <person name="Arai W."/>
            <person name="Tsubouchi T."/>
            <person name="Morono Y."/>
            <person name="Uchiyama I."/>
            <person name="Ito T."/>
            <person name="Fujiyama A."/>
            <person name="Inagaki F."/>
            <person name="Takami H."/>
        </authorList>
    </citation>
    <scope>NUCLEOTIDE SEQUENCE</scope>
    <source>
        <strain evidence="5">Expedition CK06-06</strain>
    </source>
</reference>
<comment type="caution">
    <text evidence="5">The sequence shown here is derived from an EMBL/GenBank/DDBJ whole genome shotgun (WGS) entry which is preliminary data.</text>
</comment>
<evidence type="ECO:0000256" key="2">
    <source>
        <dbReference type="ARBA" id="ARBA00022679"/>
    </source>
</evidence>
<dbReference type="Gene3D" id="3.20.20.330">
    <property type="entry name" value="Homocysteine-binding-like domain"/>
    <property type="match status" value="1"/>
</dbReference>
<accession>X0XD58</accession>
<dbReference type="GO" id="GO:0008168">
    <property type="term" value="F:methyltransferase activity"/>
    <property type="evidence" value="ECO:0007669"/>
    <property type="project" value="UniProtKB-KW"/>
</dbReference>
<dbReference type="Pfam" id="PF02574">
    <property type="entry name" value="S-methyl_trans"/>
    <property type="match status" value="1"/>
</dbReference>
<dbReference type="EMBL" id="BARS01043642">
    <property type="protein sequence ID" value="GAG41114.1"/>
    <property type="molecule type" value="Genomic_DNA"/>
</dbReference>
<evidence type="ECO:0000256" key="1">
    <source>
        <dbReference type="ARBA" id="ARBA00022603"/>
    </source>
</evidence>
<dbReference type="InterPro" id="IPR003726">
    <property type="entry name" value="HCY_dom"/>
</dbReference>
<protein>
    <recommendedName>
        <fullName evidence="4">Hcy-binding domain-containing protein</fullName>
    </recommendedName>
</protein>
<dbReference type="PANTHER" id="PTHR11103:SF18">
    <property type="entry name" value="SLR1189 PROTEIN"/>
    <property type="match status" value="1"/>
</dbReference>
<feature type="domain" description="Hcy-binding" evidence="4">
    <location>
        <begin position="1"/>
        <end position="191"/>
    </location>
</feature>
<dbReference type="PROSITE" id="PS50970">
    <property type="entry name" value="HCY"/>
    <property type="match status" value="1"/>
</dbReference>
<evidence type="ECO:0000313" key="5">
    <source>
        <dbReference type="EMBL" id="GAG41114.1"/>
    </source>
</evidence>
<dbReference type="GO" id="GO:0032259">
    <property type="term" value="P:methylation"/>
    <property type="evidence" value="ECO:0007669"/>
    <property type="project" value="UniProtKB-KW"/>
</dbReference>
<dbReference type="PANTHER" id="PTHR11103">
    <property type="entry name" value="SLR1189 PROTEIN"/>
    <property type="match status" value="1"/>
</dbReference>
<evidence type="ECO:0000259" key="4">
    <source>
        <dbReference type="PROSITE" id="PS50970"/>
    </source>
</evidence>
<dbReference type="AlphaFoldDB" id="X0XD58"/>
<keyword evidence="2" id="KW-0808">Transferase</keyword>
<organism evidence="5">
    <name type="scientific">marine sediment metagenome</name>
    <dbReference type="NCBI Taxonomy" id="412755"/>
    <lineage>
        <taxon>unclassified sequences</taxon>
        <taxon>metagenomes</taxon>
        <taxon>ecological metagenomes</taxon>
    </lineage>
</organism>
<proteinExistence type="predicted"/>
<gene>
    <name evidence="5" type="ORF">S01H1_66036</name>
</gene>